<name>A0A7W6D190_9HYPH</name>
<dbReference type="RefSeq" id="WP_183394313.1">
    <property type="nucleotide sequence ID" value="NZ_JACIDR010000001.1"/>
</dbReference>
<reference evidence="4 5" key="1">
    <citation type="submission" date="2020-08" db="EMBL/GenBank/DDBJ databases">
        <title>Genomic Encyclopedia of Type Strains, Phase IV (KMG-IV): sequencing the most valuable type-strain genomes for metagenomic binning, comparative biology and taxonomic classification.</title>
        <authorList>
            <person name="Goeker M."/>
        </authorList>
    </citation>
    <scope>NUCLEOTIDE SEQUENCE [LARGE SCALE GENOMIC DNA]</scope>
    <source>
        <strain evidence="4 5">DSM 25481</strain>
    </source>
</reference>
<dbReference type="GO" id="GO:0042597">
    <property type="term" value="C:periplasmic space"/>
    <property type="evidence" value="ECO:0007669"/>
    <property type="project" value="InterPro"/>
</dbReference>
<dbReference type="EC" id="4.2.2.3" evidence="4"/>
<accession>A0A7W6D190</accession>
<evidence type="ECO:0000256" key="2">
    <source>
        <dbReference type="ARBA" id="ARBA00023239"/>
    </source>
</evidence>
<evidence type="ECO:0000256" key="1">
    <source>
        <dbReference type="ARBA" id="ARBA00022729"/>
    </source>
</evidence>
<dbReference type="EMBL" id="JACIDR010000001">
    <property type="protein sequence ID" value="MBB3972525.1"/>
    <property type="molecule type" value="Genomic_DNA"/>
</dbReference>
<keyword evidence="1" id="KW-0732">Signal</keyword>
<dbReference type="Pfam" id="PF05426">
    <property type="entry name" value="Alginate_lyase"/>
    <property type="match status" value="1"/>
</dbReference>
<organism evidence="4 5">
    <name type="scientific">Hansschlegelia beijingensis</name>
    <dbReference type="NCBI Taxonomy" id="1133344"/>
    <lineage>
        <taxon>Bacteria</taxon>
        <taxon>Pseudomonadati</taxon>
        <taxon>Pseudomonadota</taxon>
        <taxon>Alphaproteobacteria</taxon>
        <taxon>Hyphomicrobiales</taxon>
        <taxon>Methylopilaceae</taxon>
        <taxon>Hansschlegelia</taxon>
    </lineage>
</organism>
<dbReference type="GO" id="GO:0045135">
    <property type="term" value="F:poly(beta-D-mannuronate) lyase activity"/>
    <property type="evidence" value="ECO:0007669"/>
    <property type="project" value="UniProtKB-EC"/>
</dbReference>
<keyword evidence="5" id="KW-1185">Reference proteome</keyword>
<dbReference type="SUPFAM" id="SSF48230">
    <property type="entry name" value="Chondroitin AC/alginate lyase"/>
    <property type="match status" value="1"/>
</dbReference>
<comment type="caution">
    <text evidence="4">The sequence shown here is derived from an EMBL/GenBank/DDBJ whole genome shotgun (WGS) entry which is preliminary data.</text>
</comment>
<dbReference type="Proteomes" id="UP000528964">
    <property type="component" value="Unassembled WGS sequence"/>
</dbReference>
<dbReference type="Gene3D" id="1.50.10.100">
    <property type="entry name" value="Chondroitin AC/alginate lyase"/>
    <property type="match status" value="1"/>
</dbReference>
<evidence type="ECO:0000259" key="3">
    <source>
        <dbReference type="Pfam" id="PF05426"/>
    </source>
</evidence>
<dbReference type="InterPro" id="IPR008397">
    <property type="entry name" value="Alginate_lyase_dom"/>
</dbReference>
<evidence type="ECO:0000313" key="4">
    <source>
        <dbReference type="EMBL" id="MBB3972525.1"/>
    </source>
</evidence>
<feature type="domain" description="Alginate lyase" evidence="3">
    <location>
        <begin position="164"/>
        <end position="296"/>
    </location>
</feature>
<sequence>MIGFVAVALQPRALLADTIKLPFVLPAERSHPPQDSAEQNCPPLKPLPEVMPRGGYYVDPPTNSRADPDLVRGYYARTANLRAAEDAIARSLTRAAAERTGVAGAAASCAFAHILSFARQGTFLKSIEWNETGGVRLYATPPILAYAILKSSSQNATEGNPGSRHESEEIERWIRQLADRIKSFMDMKPYDNNIDAWGAAALGSAAVALNDRSYLDHAVSVAAGMLEQVDADGALPREMKRGGRALEYSLFATQALVLVDAIAEANGNLALRATNGGALGRLIDLMVSAAEDPVTFYKIKGIAGYDNAVSQVYRQNLAWLPLAAMMRSDPRIKSLACRHRPLYSVWTAGNWEYYLNRRAKCG</sequence>
<proteinExistence type="predicted"/>
<dbReference type="AlphaFoldDB" id="A0A7W6D190"/>
<gene>
    <name evidence="4" type="ORF">GGR24_001158</name>
</gene>
<protein>
    <submittedName>
        <fullName evidence="4">Poly(Beta-D-mannuronate) lyase</fullName>
        <ecNumber evidence="4">4.2.2.3</ecNumber>
    </submittedName>
</protein>
<dbReference type="InterPro" id="IPR008929">
    <property type="entry name" value="Chondroitin_lyas"/>
</dbReference>
<evidence type="ECO:0000313" key="5">
    <source>
        <dbReference type="Proteomes" id="UP000528964"/>
    </source>
</evidence>
<keyword evidence="2 4" id="KW-0456">Lyase</keyword>